<dbReference type="AlphaFoldDB" id="A0A0G1EIZ1"/>
<feature type="binding site" evidence="7">
    <location>
        <begin position="189"/>
        <end position="190"/>
    </location>
    <ligand>
        <name>substrate</name>
    </ligand>
</feature>
<comment type="function">
    <text evidence="7">Provides the (R)-glutamate required for cell wall biosynthesis.</text>
</comment>
<reference evidence="8 9" key="1">
    <citation type="journal article" date="2015" name="Nature">
        <title>rRNA introns, odd ribosomes, and small enigmatic genomes across a large radiation of phyla.</title>
        <authorList>
            <person name="Brown C.T."/>
            <person name="Hug L.A."/>
            <person name="Thomas B.C."/>
            <person name="Sharon I."/>
            <person name="Castelle C.J."/>
            <person name="Singh A."/>
            <person name="Wilkins M.J."/>
            <person name="Williams K.H."/>
            <person name="Banfield J.F."/>
        </authorList>
    </citation>
    <scope>NUCLEOTIDE SEQUENCE [LARGE SCALE GENOMIC DNA]</scope>
</reference>
<comment type="catalytic activity">
    <reaction evidence="1 7">
        <text>L-glutamate = D-glutamate</text>
        <dbReference type="Rhea" id="RHEA:12813"/>
        <dbReference type="ChEBI" id="CHEBI:29985"/>
        <dbReference type="ChEBI" id="CHEBI:29986"/>
        <dbReference type="EC" id="5.1.1.3"/>
    </reaction>
</comment>
<feature type="binding site" evidence="7">
    <location>
        <begin position="6"/>
        <end position="7"/>
    </location>
    <ligand>
        <name>substrate</name>
    </ligand>
</feature>
<comment type="pathway">
    <text evidence="7">Cell wall biogenesis; peptidoglycan biosynthesis.</text>
</comment>
<dbReference type="EMBL" id="LCFA01000002">
    <property type="protein sequence ID" value="KKS82996.1"/>
    <property type="molecule type" value="Genomic_DNA"/>
</dbReference>
<dbReference type="UniPathway" id="UPA00219"/>
<protein>
    <recommendedName>
        <fullName evidence="2 7">Glutamate racemase</fullName>
        <ecNumber evidence="2 7">5.1.1.3</ecNumber>
    </recommendedName>
</protein>
<dbReference type="PANTHER" id="PTHR21198">
    <property type="entry name" value="GLUTAMATE RACEMASE"/>
    <property type="match status" value="1"/>
</dbReference>
<dbReference type="Proteomes" id="UP000034810">
    <property type="component" value="Unassembled WGS sequence"/>
</dbReference>
<dbReference type="GO" id="GO:0008360">
    <property type="term" value="P:regulation of cell shape"/>
    <property type="evidence" value="ECO:0007669"/>
    <property type="project" value="UniProtKB-KW"/>
</dbReference>
<feature type="binding site" evidence="7">
    <location>
        <begin position="70"/>
        <end position="71"/>
    </location>
    <ligand>
        <name>substrate</name>
    </ligand>
</feature>
<evidence type="ECO:0000256" key="5">
    <source>
        <dbReference type="ARBA" id="ARBA00023235"/>
    </source>
</evidence>
<evidence type="ECO:0000256" key="4">
    <source>
        <dbReference type="ARBA" id="ARBA00022984"/>
    </source>
</evidence>
<accession>A0A0G1EIZ1</accession>
<dbReference type="PANTHER" id="PTHR21198:SF2">
    <property type="entry name" value="GLUTAMATE RACEMASE"/>
    <property type="match status" value="1"/>
</dbReference>
<gene>
    <name evidence="7" type="primary">murI</name>
    <name evidence="8" type="ORF">UV58_C0002G0006</name>
</gene>
<dbReference type="FunFam" id="3.40.50.1860:FF:000001">
    <property type="entry name" value="Glutamate racemase"/>
    <property type="match status" value="1"/>
</dbReference>
<evidence type="ECO:0000256" key="3">
    <source>
        <dbReference type="ARBA" id="ARBA00022960"/>
    </source>
</evidence>
<evidence type="ECO:0000313" key="9">
    <source>
        <dbReference type="Proteomes" id="UP000034810"/>
    </source>
</evidence>
<organism evidence="8 9">
    <name type="scientific">Candidatus Wolfebacteria bacterium GW2011_GWC1_43_10</name>
    <dbReference type="NCBI Taxonomy" id="1619011"/>
    <lineage>
        <taxon>Bacteria</taxon>
        <taxon>Candidatus Wolfeibacteriota</taxon>
    </lineage>
</organism>
<dbReference type="InterPro" id="IPR004391">
    <property type="entry name" value="Glu_race"/>
</dbReference>
<feature type="binding site" evidence="7">
    <location>
        <begin position="38"/>
        <end position="39"/>
    </location>
    <ligand>
        <name>substrate</name>
    </ligand>
</feature>
<dbReference type="Pfam" id="PF01177">
    <property type="entry name" value="Asp_Glu_race"/>
    <property type="match status" value="1"/>
</dbReference>
<dbReference type="GO" id="GO:0071555">
    <property type="term" value="P:cell wall organization"/>
    <property type="evidence" value="ECO:0007669"/>
    <property type="project" value="UniProtKB-KW"/>
</dbReference>
<comment type="similarity">
    <text evidence="7">Belongs to the aspartate/glutamate racemases family.</text>
</comment>
<proteinExistence type="inferred from homology"/>
<dbReference type="GO" id="GO:0008881">
    <property type="term" value="F:glutamate racemase activity"/>
    <property type="evidence" value="ECO:0007669"/>
    <property type="project" value="UniProtKB-UniRule"/>
</dbReference>
<sequence>MLGFFDSGLGGLTVLKEVVKLLPSYSYLYLGDNARTPYGSHSHEVIYRFTRQGVTELFKRGAELVILACNTTSAVALRRIQQEFLPKYFPEKRVLGIIIPTAEEIVSLTKTKEVGVFGTEAAIHAFAYPKEITKLVSSVKVHQQACPLLVPIIEAGEIEWEGLELAVKKYVGELLQKSRGIDAVILGCTHYALIEDIFKKFIPSPVSIISQGPIIAKKVAEYLLRHPEIESKIKKEKQRAFFTTEDSWRVRNLFKLFYGSPMEVEKINLR</sequence>
<keyword evidence="4 7" id="KW-0573">Peptidoglycan synthesis</keyword>
<dbReference type="NCBIfam" id="TIGR00067">
    <property type="entry name" value="glut_race"/>
    <property type="match status" value="1"/>
</dbReference>
<evidence type="ECO:0000256" key="6">
    <source>
        <dbReference type="ARBA" id="ARBA00023316"/>
    </source>
</evidence>
<dbReference type="EC" id="5.1.1.3" evidence="2 7"/>
<evidence type="ECO:0000256" key="1">
    <source>
        <dbReference type="ARBA" id="ARBA00001602"/>
    </source>
</evidence>
<keyword evidence="3 7" id="KW-0133">Cell shape</keyword>
<dbReference type="HAMAP" id="MF_00258">
    <property type="entry name" value="Glu_racemase"/>
    <property type="match status" value="1"/>
</dbReference>
<evidence type="ECO:0000256" key="2">
    <source>
        <dbReference type="ARBA" id="ARBA00013090"/>
    </source>
</evidence>
<evidence type="ECO:0000256" key="7">
    <source>
        <dbReference type="HAMAP-Rule" id="MF_00258"/>
    </source>
</evidence>
<dbReference type="InterPro" id="IPR015942">
    <property type="entry name" value="Asp/Glu/hydantoin_racemase"/>
</dbReference>
<dbReference type="Gene3D" id="3.40.50.1860">
    <property type="match status" value="2"/>
</dbReference>
<comment type="caution">
    <text evidence="8">The sequence shown here is derived from an EMBL/GenBank/DDBJ whole genome shotgun (WGS) entry which is preliminary data.</text>
</comment>
<dbReference type="PATRIC" id="fig|1619011.3.peg.52"/>
<feature type="active site" description="Proton donor/acceptor" evidence="7">
    <location>
        <position position="69"/>
    </location>
</feature>
<keyword evidence="6 7" id="KW-0961">Cell wall biogenesis/degradation</keyword>
<keyword evidence="5 7" id="KW-0413">Isomerase</keyword>
<dbReference type="InterPro" id="IPR001920">
    <property type="entry name" value="Asp/Glu_race"/>
</dbReference>
<dbReference type="SUPFAM" id="SSF53681">
    <property type="entry name" value="Aspartate/glutamate racemase"/>
    <property type="match status" value="2"/>
</dbReference>
<evidence type="ECO:0000313" key="8">
    <source>
        <dbReference type="EMBL" id="KKS82996.1"/>
    </source>
</evidence>
<feature type="active site" description="Proton donor/acceptor" evidence="7">
    <location>
        <position position="188"/>
    </location>
</feature>
<dbReference type="GO" id="GO:0009252">
    <property type="term" value="P:peptidoglycan biosynthetic process"/>
    <property type="evidence" value="ECO:0007669"/>
    <property type="project" value="UniProtKB-UniRule"/>
</dbReference>
<name>A0A0G1EIZ1_9BACT</name>